<evidence type="ECO:0000313" key="2">
    <source>
        <dbReference type="Proteomes" id="UP000189941"/>
    </source>
</evidence>
<protein>
    <submittedName>
        <fullName evidence="1">Putative adenylate-forming enzyme</fullName>
    </submittedName>
</protein>
<proteinExistence type="predicted"/>
<dbReference type="InterPro" id="IPR012685">
    <property type="entry name" value="CHP02304_F390_synth-rel"/>
</dbReference>
<dbReference type="STRING" id="1121925.SAMN02746011_00618"/>
<accession>A0A1T4K953</accession>
<organism evidence="1 2">
    <name type="scientific">Globicatella sulfidifaciens DSM 15739</name>
    <dbReference type="NCBI Taxonomy" id="1121925"/>
    <lineage>
        <taxon>Bacteria</taxon>
        <taxon>Bacillati</taxon>
        <taxon>Bacillota</taxon>
        <taxon>Bacilli</taxon>
        <taxon>Lactobacillales</taxon>
        <taxon>Aerococcaceae</taxon>
        <taxon>Globicatella</taxon>
    </lineage>
</organism>
<dbReference type="InterPro" id="IPR042099">
    <property type="entry name" value="ANL_N_sf"/>
</dbReference>
<gene>
    <name evidence="1" type="ORF">SAMN02746011_00618</name>
</gene>
<dbReference type="PANTHER" id="PTHR36932">
    <property type="entry name" value="CAPSULAR POLYSACCHARIDE BIOSYNTHESIS PROTEIN"/>
    <property type="match status" value="1"/>
</dbReference>
<name>A0A1T4K953_9LACT</name>
<dbReference type="Gene3D" id="3.40.50.12780">
    <property type="entry name" value="N-terminal domain of ligase-like"/>
    <property type="match status" value="1"/>
</dbReference>
<evidence type="ECO:0000313" key="1">
    <source>
        <dbReference type="EMBL" id="SJZ38964.1"/>
    </source>
</evidence>
<keyword evidence="2" id="KW-1185">Reference proteome</keyword>
<dbReference type="Proteomes" id="UP000189941">
    <property type="component" value="Unassembled WGS sequence"/>
</dbReference>
<dbReference type="EMBL" id="FUWO01000004">
    <property type="protein sequence ID" value="SJZ38964.1"/>
    <property type="molecule type" value="Genomic_DNA"/>
</dbReference>
<dbReference type="RefSeq" id="WP_078755441.1">
    <property type="nucleotide sequence ID" value="NZ_FUWO01000004.1"/>
</dbReference>
<dbReference type="NCBIfam" id="TIGR02304">
    <property type="entry name" value="aden_form_hyp"/>
    <property type="match status" value="1"/>
</dbReference>
<reference evidence="2" key="1">
    <citation type="submission" date="2017-02" db="EMBL/GenBank/DDBJ databases">
        <authorList>
            <person name="Varghese N."/>
            <person name="Submissions S."/>
        </authorList>
    </citation>
    <scope>NUCLEOTIDE SEQUENCE [LARGE SCALE GENOMIC DNA]</scope>
    <source>
        <strain evidence="2">DSM 15739</strain>
    </source>
</reference>
<sequence length="434" mass="51029">MLLKYIKEFIFTRYQLSHLKREQLEQLQQAKLKRQLEQVTQQSPYYQPYKGSVLLDFPVMKKQHWMSHFDQINTRGLKKDLAMKLALQGEKTREFESRYQGISVGLSSGTSGHRGLYTLSKGEEALWAANALAKLLPKKKWLGNNIAFFMRANNNLYSSLNKPGLRLDYYDLEKDFKLLMKHLKKQDPNIIIAPPSVLYDIRHYFGKSPFKKIDLVISVAEVLEEQQKALLAQFFKVPFISQVYQCTEGFLAYTCPHGSFHLCEDIVYFEKEWLVKQRFIPIITDLHRTVQPVIRYRLNDILHIGEPCSCGSPLTVIEKIEGREDDAFWLFNSQGDKVKIYADFIRRLMLFVKGISRYRVTQYQNVIICEVEYEQPNECKVIDQAIQQEFNNLFEKFNVQPLQVLIYPFERGIRSQKLAQVQYRGEITYEKNED</sequence>
<dbReference type="SUPFAM" id="SSF56801">
    <property type="entry name" value="Acetyl-CoA synthetase-like"/>
    <property type="match status" value="1"/>
</dbReference>
<dbReference type="InterPro" id="IPR053158">
    <property type="entry name" value="CapK_Type1_Caps_Biosynth"/>
</dbReference>
<dbReference type="AlphaFoldDB" id="A0A1T4K953"/>
<dbReference type="OrthoDB" id="580775at2"/>
<dbReference type="PANTHER" id="PTHR36932:SF1">
    <property type="entry name" value="CAPSULAR POLYSACCHARIDE BIOSYNTHESIS PROTEIN"/>
    <property type="match status" value="1"/>
</dbReference>